<geneLocation type="plasmid" evidence="3">
    <name>pmppla107</name>
</geneLocation>
<sequence>MNPISPQSLNKLIDDTGRIEISKAFKKTLIANTLSVCLIGCTLFGLINAALSGVLILGLVIWGHRQVKVSHDAATQIQQAYVERGLHAPEAPAHRWKAEALVDALREYDAAKKIVRMGI</sequence>
<keyword evidence="1" id="KW-1133">Transmembrane helix</keyword>
<dbReference type="GeneID" id="39474528"/>
<accession>A0AAD0PWB0</accession>
<dbReference type="AlphaFoldDB" id="A0AAD0PWB0"/>
<gene>
    <name evidence="2" type="ORF">PLA107_032315</name>
</gene>
<evidence type="ECO:0000313" key="3">
    <source>
        <dbReference type="Proteomes" id="UP000006426"/>
    </source>
</evidence>
<keyword evidence="1" id="KW-0812">Transmembrane</keyword>
<dbReference type="EMBL" id="CP031226">
    <property type="protein sequence ID" value="AXH59912.1"/>
    <property type="molecule type" value="Genomic_DNA"/>
</dbReference>
<dbReference type="RefSeq" id="WP_005741777.1">
    <property type="nucleotide sequence ID" value="NZ_CP031226.1"/>
</dbReference>
<name>A0AAD0PWB0_PSEAV</name>
<keyword evidence="1" id="KW-0472">Membrane</keyword>
<dbReference type="Proteomes" id="UP000006426">
    <property type="component" value="Plasmid pmppla107"/>
</dbReference>
<feature type="transmembrane region" description="Helical" evidence="1">
    <location>
        <begin position="29"/>
        <end position="62"/>
    </location>
</feature>
<organism evidence="2 3">
    <name type="scientific">Pseudomonas amygdali pv. lachrymans str. M301315</name>
    <dbReference type="NCBI Taxonomy" id="629260"/>
    <lineage>
        <taxon>Bacteria</taxon>
        <taxon>Pseudomonadati</taxon>
        <taxon>Pseudomonadota</taxon>
        <taxon>Gammaproteobacteria</taxon>
        <taxon>Pseudomonadales</taxon>
        <taxon>Pseudomonadaceae</taxon>
        <taxon>Pseudomonas</taxon>
        <taxon>Pseudomonas amygdali</taxon>
    </lineage>
</organism>
<reference evidence="2 3" key="1">
    <citation type="journal article" date="2011" name="PLoS Pathog.">
        <title>Dynamic evolution of pathogenicity revealed by sequencing and comparative genomics of 19 Pseudomonas syringae isolates.</title>
        <authorList>
            <person name="Baltrus D.A."/>
            <person name="Nishimura M.T."/>
            <person name="Romanchuk A."/>
            <person name="Chang J.H."/>
            <person name="Mukhtar M.S."/>
            <person name="Cherkis K."/>
            <person name="Roach J."/>
            <person name="Grant S.R."/>
            <person name="Jones C.D."/>
            <person name="Dangl J.L."/>
        </authorList>
    </citation>
    <scope>NUCLEOTIDE SEQUENCE [LARGE SCALE GENOMIC DNA]</scope>
    <source>
        <strain evidence="2 3">M301315</strain>
    </source>
</reference>
<evidence type="ECO:0000313" key="2">
    <source>
        <dbReference type="EMBL" id="AXH59912.1"/>
    </source>
</evidence>
<proteinExistence type="predicted"/>
<protein>
    <submittedName>
        <fullName evidence="2">Uncharacterized protein</fullName>
    </submittedName>
</protein>
<keyword evidence="2" id="KW-0614">Plasmid</keyword>
<evidence type="ECO:0000256" key="1">
    <source>
        <dbReference type="SAM" id="Phobius"/>
    </source>
</evidence>